<evidence type="ECO:0000313" key="14">
    <source>
        <dbReference type="Proteomes" id="UP000694620"/>
    </source>
</evidence>
<reference evidence="13" key="1">
    <citation type="submission" date="2021-06" db="EMBL/GenBank/DDBJ databases">
        <authorList>
            <consortium name="Wellcome Sanger Institute Data Sharing"/>
        </authorList>
    </citation>
    <scope>NUCLEOTIDE SEQUENCE [LARGE SCALE GENOMIC DNA]</scope>
</reference>
<feature type="transmembrane region" description="Helical" evidence="12">
    <location>
        <begin position="506"/>
        <end position="524"/>
    </location>
</feature>
<evidence type="ECO:0000256" key="4">
    <source>
        <dbReference type="ARBA" id="ARBA00022475"/>
    </source>
</evidence>
<comment type="subcellular location">
    <subcellularLocation>
        <location evidence="1">Cell membrane</location>
        <topology evidence="1">Multi-pass membrane protein</topology>
    </subcellularLocation>
</comment>
<reference evidence="13" key="2">
    <citation type="submission" date="2025-08" db="UniProtKB">
        <authorList>
            <consortium name="Ensembl"/>
        </authorList>
    </citation>
    <scope>IDENTIFICATION</scope>
</reference>
<dbReference type="OrthoDB" id="6429739at2759"/>
<keyword evidence="7 12" id="KW-1133">Transmembrane helix</keyword>
<feature type="transmembrane region" description="Helical" evidence="12">
    <location>
        <begin position="87"/>
        <end position="108"/>
    </location>
</feature>
<evidence type="ECO:0000256" key="1">
    <source>
        <dbReference type="ARBA" id="ARBA00004651"/>
    </source>
</evidence>
<evidence type="ECO:0000256" key="8">
    <source>
        <dbReference type="ARBA" id="ARBA00023065"/>
    </source>
</evidence>
<feature type="region of interest" description="Disordered" evidence="11">
    <location>
        <begin position="471"/>
        <end position="500"/>
    </location>
</feature>
<dbReference type="RefSeq" id="XP_028675294.1">
    <property type="nucleotide sequence ID" value="XM_028819461.2"/>
</dbReference>
<keyword evidence="3" id="KW-0813">Transport</keyword>
<feature type="transmembrane region" description="Helical" evidence="12">
    <location>
        <begin position="425"/>
        <end position="443"/>
    </location>
</feature>
<evidence type="ECO:0000256" key="6">
    <source>
        <dbReference type="ARBA" id="ARBA00022781"/>
    </source>
</evidence>
<dbReference type="RefSeq" id="XP_051774924.1">
    <property type="nucleotide sequence ID" value="XM_051918964.1"/>
</dbReference>
<evidence type="ECO:0000256" key="3">
    <source>
        <dbReference type="ARBA" id="ARBA00022448"/>
    </source>
</evidence>
<feature type="transmembrane region" description="Helical" evidence="12">
    <location>
        <begin position="54"/>
        <end position="75"/>
    </location>
</feature>
<keyword evidence="4" id="KW-1003">Cell membrane</keyword>
<evidence type="ECO:0000256" key="10">
    <source>
        <dbReference type="ARBA" id="ARBA00023303"/>
    </source>
</evidence>
<organism evidence="13 14">
    <name type="scientific">Erpetoichthys calabaricus</name>
    <name type="common">Rope fish</name>
    <name type="synonym">Calamoichthys calabaricus</name>
    <dbReference type="NCBI Taxonomy" id="27687"/>
    <lineage>
        <taxon>Eukaryota</taxon>
        <taxon>Metazoa</taxon>
        <taxon>Chordata</taxon>
        <taxon>Craniata</taxon>
        <taxon>Vertebrata</taxon>
        <taxon>Euteleostomi</taxon>
        <taxon>Actinopterygii</taxon>
        <taxon>Polypteriformes</taxon>
        <taxon>Polypteridae</taxon>
        <taxon>Erpetoichthys</taxon>
    </lineage>
</organism>
<feature type="transmembrane region" description="Helical" evidence="12">
    <location>
        <begin position="160"/>
        <end position="179"/>
    </location>
</feature>
<feature type="transmembrane region" description="Helical" evidence="12">
    <location>
        <begin position="308"/>
        <end position="332"/>
    </location>
</feature>
<evidence type="ECO:0000256" key="5">
    <source>
        <dbReference type="ARBA" id="ARBA00022692"/>
    </source>
</evidence>
<dbReference type="PANTHER" id="PTHR21522:SF35">
    <property type="entry name" value="PROTON CHANNEL OTOP2"/>
    <property type="match status" value="1"/>
</dbReference>
<evidence type="ECO:0000313" key="13">
    <source>
        <dbReference type="Ensembl" id="ENSECRP00000030361.1"/>
    </source>
</evidence>
<evidence type="ECO:0000256" key="9">
    <source>
        <dbReference type="ARBA" id="ARBA00023136"/>
    </source>
</evidence>
<proteinExistence type="inferred from homology"/>
<keyword evidence="10" id="KW-0407">Ion channel</keyword>
<comment type="similarity">
    <text evidence="2">Belongs to the otopetrin family.</text>
</comment>
<evidence type="ECO:0000256" key="7">
    <source>
        <dbReference type="ARBA" id="ARBA00022989"/>
    </source>
</evidence>
<feature type="transmembrane region" description="Helical" evidence="12">
    <location>
        <begin position="392"/>
        <end position="413"/>
    </location>
</feature>
<accession>A0A8C4TEF9</accession>
<keyword evidence="8" id="KW-0406">Ion transport</keyword>
<dbReference type="GO" id="GO:0015252">
    <property type="term" value="F:proton channel activity"/>
    <property type="evidence" value="ECO:0007669"/>
    <property type="project" value="InterPro"/>
</dbReference>
<feature type="compositionally biased region" description="Low complexity" evidence="11">
    <location>
        <begin position="475"/>
        <end position="497"/>
    </location>
</feature>
<reference evidence="13" key="3">
    <citation type="submission" date="2025-09" db="UniProtKB">
        <authorList>
            <consortium name="Ensembl"/>
        </authorList>
    </citation>
    <scope>IDENTIFICATION</scope>
</reference>
<sequence length="576" mass="64809">MESEVNASDFHQMASASEDDIQAGEDHCQAEAPSLTHEKPHSGQEKGRNRWRMLSGLLAINILLIGSALISGGAFNEVAISENDGHLCLTVLLILTIAWMLFYVCYTAKRRNAVWYKDSHAGPIWLRGGLVLFGLCSFIMDIFKIGYYSGVVPCESPVKLIFPVIQSIFLLVQTYFLWVHAKDCVQIHRGLTRLGLMLTLATNLILWMAAVTDESLHQTVAQKHLNPYLTLNVTQHRSASFASRAGSKASQCECKIKNCEVFKNGYYYLYPFNIEYSLFASAMTYVMWKNVGRQIDDNEHHGKVSCRLHGVLLGPILGILVSVSGLVIFIFYDIDIIIEHKKSEALVMFYTFSTVGLGLMSAASLAGSIIYRFDKRSHASHKNPTRSLDITLLIGSALGQFVLAYYSVVAIVGSRATDRVNALNLTTSLMTILQLCLQNLYIIEGLHREPFKHEAEHLDLVCVNPYVREDSSTDQQNTENTSQNPPTQTQNPETTPSRQTYWNRRAVKEISTFLLLCNIIFWVIPAFGARPQLENDLEMNFYKAQMWVPIVNIGLPFGIFYRMHSVSSLFEVYLSS</sequence>
<dbReference type="GO" id="GO:0005886">
    <property type="term" value="C:plasma membrane"/>
    <property type="evidence" value="ECO:0007669"/>
    <property type="project" value="UniProtKB-SubCell"/>
</dbReference>
<dbReference type="GeneID" id="114665079"/>
<feature type="transmembrane region" description="Helical" evidence="12">
    <location>
        <begin position="347"/>
        <end position="371"/>
    </location>
</feature>
<feature type="transmembrane region" description="Helical" evidence="12">
    <location>
        <begin position="544"/>
        <end position="561"/>
    </location>
</feature>
<dbReference type="InterPro" id="IPR004878">
    <property type="entry name" value="Otopetrin"/>
</dbReference>
<keyword evidence="6" id="KW-0375">Hydrogen ion transport</keyword>
<gene>
    <name evidence="13" type="primary">OTOP2</name>
    <name evidence="13" type="synonym">otop2</name>
</gene>
<dbReference type="Proteomes" id="UP000694620">
    <property type="component" value="Chromosome 14"/>
</dbReference>
<evidence type="ECO:0000256" key="2">
    <source>
        <dbReference type="ARBA" id="ARBA00006513"/>
    </source>
</evidence>
<feature type="transmembrane region" description="Helical" evidence="12">
    <location>
        <begin position="267"/>
        <end position="288"/>
    </location>
</feature>
<keyword evidence="14" id="KW-1185">Reference proteome</keyword>
<evidence type="ECO:0000256" key="12">
    <source>
        <dbReference type="SAM" id="Phobius"/>
    </source>
</evidence>
<feature type="transmembrane region" description="Helical" evidence="12">
    <location>
        <begin position="129"/>
        <end position="148"/>
    </location>
</feature>
<keyword evidence="9 12" id="KW-0472">Membrane</keyword>
<dbReference type="AlphaFoldDB" id="A0A8C4TEF9"/>
<dbReference type="GeneTree" id="ENSGT00940000156691"/>
<name>A0A8C4TEF9_ERPCA</name>
<protein>
    <submittedName>
        <fullName evidence="13">Otopetrin 2</fullName>
    </submittedName>
</protein>
<dbReference type="Pfam" id="PF03189">
    <property type="entry name" value="Otopetrin"/>
    <property type="match status" value="2"/>
</dbReference>
<feature type="transmembrane region" description="Helical" evidence="12">
    <location>
        <begin position="191"/>
        <end position="210"/>
    </location>
</feature>
<evidence type="ECO:0000256" key="11">
    <source>
        <dbReference type="SAM" id="MobiDB-lite"/>
    </source>
</evidence>
<dbReference type="PANTHER" id="PTHR21522">
    <property type="entry name" value="PROTON CHANNEL OTOP"/>
    <property type="match status" value="1"/>
</dbReference>
<dbReference type="Ensembl" id="ENSECRT00000031004.1">
    <property type="protein sequence ID" value="ENSECRP00000030361.1"/>
    <property type="gene ID" value="ENSECRG00000020608.1"/>
</dbReference>
<keyword evidence="5 12" id="KW-0812">Transmembrane</keyword>